<keyword evidence="2" id="KW-1185">Reference proteome</keyword>
<dbReference type="EMBL" id="WTUX01000016">
    <property type="protein sequence ID" value="MZR13812.1"/>
    <property type="molecule type" value="Genomic_DNA"/>
</dbReference>
<accession>A0A845M3L5</accession>
<gene>
    <name evidence="1" type="ORF">GQE99_12385</name>
</gene>
<comment type="caution">
    <text evidence="1">The sequence shown here is derived from an EMBL/GenBank/DDBJ whole genome shotgun (WGS) entry which is preliminary data.</text>
</comment>
<sequence length="69" mass="7968">MTAAHWELLRRQGAREVWVKLSYHPDGTEKAQYKGEEYVEMKGERQKVEEVENFDTESQALGWLNAGVG</sequence>
<dbReference type="RefSeq" id="WP_161351949.1">
    <property type="nucleotide sequence ID" value="NZ_WTUX01000016.1"/>
</dbReference>
<reference evidence="1 2" key="1">
    <citation type="submission" date="2019-12" db="EMBL/GenBank/DDBJ databases">
        <title>Maritimibacter sp. nov. sp. isolated from sea sand.</title>
        <authorList>
            <person name="Kim J."/>
            <person name="Jeong S.E."/>
            <person name="Jung H.S."/>
            <person name="Jeon C.O."/>
        </authorList>
    </citation>
    <scope>NUCLEOTIDE SEQUENCE [LARGE SCALE GENOMIC DNA]</scope>
    <source>
        <strain evidence="1 2">DP07</strain>
    </source>
</reference>
<organism evidence="1 2">
    <name type="scientific">Maritimibacter harenae</name>
    <dbReference type="NCBI Taxonomy" id="2606218"/>
    <lineage>
        <taxon>Bacteria</taxon>
        <taxon>Pseudomonadati</taxon>
        <taxon>Pseudomonadota</taxon>
        <taxon>Alphaproteobacteria</taxon>
        <taxon>Rhodobacterales</taxon>
        <taxon>Roseobacteraceae</taxon>
        <taxon>Maritimibacter</taxon>
    </lineage>
</organism>
<protein>
    <submittedName>
        <fullName evidence="1">Uncharacterized protein</fullName>
    </submittedName>
</protein>
<evidence type="ECO:0000313" key="1">
    <source>
        <dbReference type="EMBL" id="MZR13812.1"/>
    </source>
</evidence>
<proteinExistence type="predicted"/>
<dbReference type="AlphaFoldDB" id="A0A845M3L5"/>
<name>A0A845M3L5_9RHOB</name>
<evidence type="ECO:0000313" key="2">
    <source>
        <dbReference type="Proteomes" id="UP000467322"/>
    </source>
</evidence>
<dbReference type="Proteomes" id="UP000467322">
    <property type="component" value="Unassembled WGS sequence"/>
</dbReference>